<dbReference type="InterPro" id="IPR001509">
    <property type="entry name" value="Epimerase_deHydtase"/>
</dbReference>
<evidence type="ECO:0000313" key="4">
    <source>
        <dbReference type="EMBL" id="NKX44532.1"/>
    </source>
</evidence>
<keyword evidence="5" id="KW-1185">Reference proteome</keyword>
<dbReference type="SUPFAM" id="SSF51735">
    <property type="entry name" value="NAD(P)-binding Rossmann-fold domains"/>
    <property type="match status" value="1"/>
</dbReference>
<dbReference type="AlphaFoldDB" id="A0A7X6JWK8"/>
<dbReference type="EMBL" id="JAAZQQ010000002">
    <property type="protein sequence ID" value="NKX44532.1"/>
    <property type="molecule type" value="Genomic_DNA"/>
</dbReference>
<proteinExistence type="inferred from homology"/>
<gene>
    <name evidence="4" type="ORF">HCU73_08015</name>
</gene>
<evidence type="ECO:0000256" key="2">
    <source>
        <dbReference type="ARBA" id="ARBA00007637"/>
    </source>
</evidence>
<organism evidence="4 5">
    <name type="scientific">Roseicyclus persicicus</name>
    <dbReference type="NCBI Taxonomy" id="2650661"/>
    <lineage>
        <taxon>Bacteria</taxon>
        <taxon>Pseudomonadati</taxon>
        <taxon>Pseudomonadota</taxon>
        <taxon>Alphaproteobacteria</taxon>
        <taxon>Rhodobacterales</taxon>
        <taxon>Roseobacteraceae</taxon>
        <taxon>Roseicyclus</taxon>
    </lineage>
</organism>
<protein>
    <submittedName>
        <fullName evidence="4">NAD-dependent epimerase/dehydratase family protein</fullName>
    </submittedName>
</protein>
<comment type="pathway">
    <text evidence="1">Bacterial outer membrane biogenesis; LPS O-antigen biosynthesis.</text>
</comment>
<dbReference type="Pfam" id="PF01370">
    <property type="entry name" value="Epimerase"/>
    <property type="match status" value="1"/>
</dbReference>
<evidence type="ECO:0000313" key="5">
    <source>
        <dbReference type="Proteomes" id="UP000526408"/>
    </source>
</evidence>
<reference evidence="4 5" key="1">
    <citation type="submission" date="2020-04" db="EMBL/GenBank/DDBJ databases">
        <authorList>
            <person name="Yoon J."/>
        </authorList>
    </citation>
    <scope>NUCLEOTIDE SEQUENCE [LARGE SCALE GENOMIC DNA]</scope>
    <source>
        <strain evidence="4 5">KMU-115</strain>
    </source>
</reference>
<dbReference type="RefSeq" id="WP_168622898.1">
    <property type="nucleotide sequence ID" value="NZ_JAAZQQ010000002.1"/>
</dbReference>
<dbReference type="InterPro" id="IPR036291">
    <property type="entry name" value="NAD(P)-bd_dom_sf"/>
</dbReference>
<comment type="similarity">
    <text evidence="2">Belongs to the NAD(P)-dependent epimerase/dehydratase family.</text>
</comment>
<sequence>MGTTRFLVTGGAGFMGINLVRHLLAQGHAVRSYDIAPFPYPEADRIDVLQGDIRDLSLHARAFADIDVVVHCAAALPLAAPAEIRSTNVDGTRMLLETAASRGTPRFVHISSTAVYGIPDHHPLVEDDRMVGVGPYGESKVAAEAVCELFRARGMILPVLRPKSFVGPERLGAFELLYDFASDGHGFPVLGKGTNLYQLLDVEDLCAAVTLASFGDPARVNATFNIGAERFGTLRDSFQAVLDHAGHGRRIVTIPEAPAIWTLRTLEALHLSPLYKWIYETAGKDSFVSIDRAKAVLGYAPRYSNEEALIRNFDWYLANRDRIAATTGVTHRVPWKRGALAALRWVI</sequence>
<dbReference type="Gene3D" id="3.40.50.720">
    <property type="entry name" value="NAD(P)-binding Rossmann-like Domain"/>
    <property type="match status" value="1"/>
</dbReference>
<evidence type="ECO:0000259" key="3">
    <source>
        <dbReference type="Pfam" id="PF01370"/>
    </source>
</evidence>
<dbReference type="Proteomes" id="UP000526408">
    <property type="component" value="Unassembled WGS sequence"/>
</dbReference>
<name>A0A7X6JWK8_9RHOB</name>
<accession>A0A7X6JWK8</accession>
<evidence type="ECO:0000256" key="1">
    <source>
        <dbReference type="ARBA" id="ARBA00005125"/>
    </source>
</evidence>
<dbReference type="PANTHER" id="PTHR43000">
    <property type="entry name" value="DTDP-D-GLUCOSE 4,6-DEHYDRATASE-RELATED"/>
    <property type="match status" value="1"/>
</dbReference>
<feature type="domain" description="NAD-dependent epimerase/dehydratase" evidence="3">
    <location>
        <begin position="7"/>
        <end position="227"/>
    </location>
</feature>
<comment type="caution">
    <text evidence="4">The sequence shown here is derived from an EMBL/GenBank/DDBJ whole genome shotgun (WGS) entry which is preliminary data.</text>
</comment>